<name>A0AA41YV44_9PROT</name>
<evidence type="ECO:0000313" key="2">
    <source>
        <dbReference type="EMBL" id="MCW3477025.1"/>
    </source>
</evidence>
<dbReference type="PROSITE" id="PS51257">
    <property type="entry name" value="PROKAR_LIPOPROTEIN"/>
    <property type="match status" value="1"/>
</dbReference>
<organism evidence="2 3">
    <name type="scientific">Limobrevibacterium gyesilva</name>
    <dbReference type="NCBI Taxonomy" id="2991712"/>
    <lineage>
        <taxon>Bacteria</taxon>
        <taxon>Pseudomonadati</taxon>
        <taxon>Pseudomonadota</taxon>
        <taxon>Alphaproteobacteria</taxon>
        <taxon>Acetobacterales</taxon>
        <taxon>Acetobacteraceae</taxon>
        <taxon>Limobrevibacterium</taxon>
    </lineage>
</organism>
<dbReference type="Gene3D" id="2.130.10.10">
    <property type="entry name" value="YVTN repeat-like/Quinoprotein amine dehydrogenase"/>
    <property type="match status" value="1"/>
</dbReference>
<dbReference type="EMBL" id="JAPDNT010000028">
    <property type="protein sequence ID" value="MCW3477025.1"/>
    <property type="molecule type" value="Genomic_DNA"/>
</dbReference>
<dbReference type="RefSeq" id="WP_264715896.1">
    <property type="nucleotide sequence ID" value="NZ_JAPDNT010000028.1"/>
</dbReference>
<dbReference type="PANTHER" id="PTHR34512:SF30">
    <property type="entry name" value="OUTER MEMBRANE PROTEIN ASSEMBLY FACTOR BAMB"/>
    <property type="match status" value="1"/>
</dbReference>
<feature type="domain" description="Pyrrolo-quinoline quinone repeat" evidence="1">
    <location>
        <begin position="381"/>
        <end position="447"/>
    </location>
</feature>
<dbReference type="InterPro" id="IPR018391">
    <property type="entry name" value="PQQ_b-propeller_rpt"/>
</dbReference>
<gene>
    <name evidence="2" type="ORF">OL599_20870</name>
</gene>
<proteinExistence type="predicted"/>
<evidence type="ECO:0000259" key="1">
    <source>
        <dbReference type="Pfam" id="PF13360"/>
    </source>
</evidence>
<dbReference type="Proteomes" id="UP001165679">
    <property type="component" value="Unassembled WGS sequence"/>
</dbReference>
<sequence>MTHNRRKALAATRRTALLLPLGLLSGCGLWDSWFGSDKPPLPGTRIAVMPPQPGLDLVSSAVRKVVLPPPAPNAEWPQAGGLPSHDMEHPALRDTLARAWSADIGTGSSYRRKITAQPVVAGGRVFAMDSDAVVSAFDAASGRRVWSLDTQDDEDRSTNVGGGISADGGTLYAATGRADLLAIEAATGKVQWRVKLGAPARSAPTIAEGKLFIPTISNQLQARAADDGRRLWAYEAGNAETPMLGLPAPAYTDGLVVAGFGSGDLVGLRASSGVAAWADSLAASRGRTSMADLSAIRGRPIIKEGRVYAIGLGRQLVALDLRSGRRLWEREVASTETPWAAGNWLFVLSDSGQLAAVARDDGSVAWVTQLDRFENMKKQTDPIRWVGPVLAGDRLVVAGTNKFALALSPYTGEIIGKQELPGAAALTPIVADGTLYILTDNATLTAFR</sequence>
<reference evidence="2" key="1">
    <citation type="submission" date="2022-09" db="EMBL/GenBank/DDBJ databases">
        <title>Rhodovastum sp. nov. RN2-1 isolated from soil in Seongnam, South Korea.</title>
        <authorList>
            <person name="Le N.T."/>
        </authorList>
    </citation>
    <scope>NUCLEOTIDE SEQUENCE</scope>
    <source>
        <strain evidence="2">RN2-1</strain>
    </source>
</reference>
<accession>A0AA41YV44</accession>
<comment type="caution">
    <text evidence="2">The sequence shown here is derived from an EMBL/GenBank/DDBJ whole genome shotgun (WGS) entry which is preliminary data.</text>
</comment>
<dbReference type="AlphaFoldDB" id="A0AA41YV44"/>
<dbReference type="SMART" id="SM00564">
    <property type="entry name" value="PQQ"/>
    <property type="match status" value="6"/>
</dbReference>
<keyword evidence="3" id="KW-1185">Reference proteome</keyword>
<protein>
    <submittedName>
        <fullName evidence="2">PQQ-binding-like beta-propeller repeat protein</fullName>
    </submittedName>
</protein>
<dbReference type="InterPro" id="IPR015943">
    <property type="entry name" value="WD40/YVTN_repeat-like_dom_sf"/>
</dbReference>
<dbReference type="SUPFAM" id="SSF50998">
    <property type="entry name" value="Quinoprotein alcohol dehydrogenase-like"/>
    <property type="match status" value="1"/>
</dbReference>
<reference evidence="2" key="2">
    <citation type="submission" date="2022-10" db="EMBL/GenBank/DDBJ databases">
        <authorList>
            <person name="Trinh H.N."/>
        </authorList>
    </citation>
    <scope>NUCLEOTIDE SEQUENCE</scope>
    <source>
        <strain evidence="2">RN2-1</strain>
    </source>
</reference>
<dbReference type="InterPro" id="IPR002372">
    <property type="entry name" value="PQQ_rpt_dom"/>
</dbReference>
<dbReference type="InterPro" id="IPR011047">
    <property type="entry name" value="Quinoprotein_ADH-like_sf"/>
</dbReference>
<dbReference type="Pfam" id="PF13360">
    <property type="entry name" value="PQQ_2"/>
    <property type="match status" value="2"/>
</dbReference>
<feature type="domain" description="Pyrrolo-quinoline quinone repeat" evidence="1">
    <location>
        <begin position="131"/>
        <end position="367"/>
    </location>
</feature>
<dbReference type="PANTHER" id="PTHR34512">
    <property type="entry name" value="CELL SURFACE PROTEIN"/>
    <property type="match status" value="1"/>
</dbReference>
<evidence type="ECO:0000313" key="3">
    <source>
        <dbReference type="Proteomes" id="UP001165679"/>
    </source>
</evidence>